<dbReference type="SUPFAM" id="SSF55785">
    <property type="entry name" value="PYP-like sensor domain (PAS domain)"/>
    <property type="match status" value="6"/>
</dbReference>
<evidence type="ECO:0000313" key="5">
    <source>
        <dbReference type="EMBL" id="GIZ50473.1"/>
    </source>
</evidence>
<proteinExistence type="predicted"/>
<dbReference type="InterPro" id="IPR000014">
    <property type="entry name" value="PAS"/>
</dbReference>
<dbReference type="Pfam" id="PF08448">
    <property type="entry name" value="PAS_4"/>
    <property type="match status" value="1"/>
</dbReference>
<dbReference type="Gene3D" id="3.20.20.450">
    <property type="entry name" value="EAL domain"/>
    <property type="match status" value="1"/>
</dbReference>
<keyword evidence="6" id="KW-1185">Reference proteome</keyword>
<dbReference type="Pfam" id="PF13426">
    <property type="entry name" value="PAS_9"/>
    <property type="match status" value="2"/>
</dbReference>
<dbReference type="NCBIfam" id="TIGR00229">
    <property type="entry name" value="sensory_box"/>
    <property type="match status" value="6"/>
</dbReference>
<feature type="domain" description="PAC" evidence="2">
    <location>
        <begin position="210"/>
        <end position="263"/>
    </location>
</feature>
<dbReference type="InterPro" id="IPR000160">
    <property type="entry name" value="GGDEF_dom"/>
</dbReference>
<dbReference type="SMART" id="SM00267">
    <property type="entry name" value="GGDEF"/>
    <property type="match status" value="1"/>
</dbReference>
<dbReference type="InterPro" id="IPR013656">
    <property type="entry name" value="PAS_4"/>
</dbReference>
<dbReference type="PROSITE" id="PS50112">
    <property type="entry name" value="PAS"/>
    <property type="match status" value="4"/>
</dbReference>
<evidence type="ECO:0000259" key="1">
    <source>
        <dbReference type="PROSITE" id="PS50112"/>
    </source>
</evidence>
<evidence type="ECO:0000259" key="2">
    <source>
        <dbReference type="PROSITE" id="PS50113"/>
    </source>
</evidence>
<dbReference type="InterPro" id="IPR035919">
    <property type="entry name" value="EAL_sf"/>
</dbReference>
<dbReference type="EMBL" id="BPMK01000002">
    <property type="protein sequence ID" value="GIZ50473.1"/>
    <property type="molecule type" value="Genomic_DNA"/>
</dbReference>
<dbReference type="Gene3D" id="3.30.450.20">
    <property type="entry name" value="PAS domain"/>
    <property type="match status" value="6"/>
</dbReference>
<gene>
    <name evidence="5" type="ORF">NCCP691_04870</name>
</gene>
<dbReference type="InterPro" id="IPR052155">
    <property type="entry name" value="Biofilm_reg_signaling"/>
</dbReference>
<dbReference type="InterPro" id="IPR035965">
    <property type="entry name" value="PAS-like_dom_sf"/>
</dbReference>
<sequence length="1177" mass="132349">MDQPNRPAGDGDSVFGTLRRLADHAPVIIWITDADDVCTYVSASDIGPDALDQAMSRWIDFIHPDDRARVAPMFRAARQARQQYQVEYRVVRSDGGTRWMRGAAAPRFSPEGEFKGYAGAIVDISAQHDALQELAHSEAMHRLLTENSSDLISHHGLDGRLINISPASQRVLGFAPAEMTGTTVYEHLHPDDVIAMHAMMKQLSRREESDLFELRFRHRSGRYVWLACKARVLLDPVSGARAGTVSVGRDVTVERRAKEELARREERFRSLTHLSSDWYWETDENDRLTFVSEGAWRATENMPPNVLGRTRLELAADRESFLRTGYLDQVAARQPFRDLRYGCGYGMEGVERHVSISGQPVFENGVFKGYRGVGRDITDEVAMAAQLSRLATENKALVDNSLDIMVLFDPEGRIGRVNAAVTGILGYRPDELLDRHYTEFVHPEDRERTLALRPALVGGAPVLRDFENRWMHKNGTAVHLSWAAMYEASTRLVYASARDITEAQRNRAELHRSNRRLVAILESIGDAFFALDEEWRCTYANRKTLQYTDLSSEELVGRLLWDAVPDVVDTPHMAEYRKVMETRKKTFFVAYWEPKQAWVEVRVYPSEAGGISVFFHDVTARRRAEAAIRESEQRFRQVIEMTPAGYVLTDGQGIVVDANPALCGMSGYPKEQLVGRPLRELFPVFPLADVDGNMTAVHGKEAVLRHRSGQPVYVLVNLDVRDGALTAFITDITQRKQTEARLQQLATHDTLTNLPNRSSLNDRLQQMLDAAGCDGQVAVIFIDLDRFKEVNDSLGHERGDLLLREVARRLQRRMRPTDIVARLGGDEFVVAAHCAEGDASAALIADKLLAVLAEPIDVAGHEVFVGASAGISMFPRDGATREILFQNADTAMYRAKSAGRNGYRFFEQEMSVEAKTRMTLEHSLRRALERNEFELHYQPRLDLRGGRVLGMEALIRWNHPQLGRVSPLQFIPIAEERGLIEAIGRWVLREACAQTRRVSERFGLPLRVSVNLSARQLKCHDLREQVTEALDSAGLAPQMLELELTESALIEDMEISAARLGELKKLGIKLSVDDFGTGYSGLAYLQRFPLDVMKLDRSFINQQTDGTRNLHFIKALIDLAHTLDLSVVAEGIETADILQFLKSCRCDEGQGYLFSAPLPIEAFEAYLEQIAVRQATA</sequence>
<comment type="caution">
    <text evidence="5">The sequence shown here is derived from an EMBL/GenBank/DDBJ whole genome shotgun (WGS) entry which is preliminary data.</text>
</comment>
<dbReference type="CDD" id="cd01948">
    <property type="entry name" value="EAL"/>
    <property type="match status" value="1"/>
</dbReference>
<dbReference type="PROSITE" id="PS50113">
    <property type="entry name" value="PAC"/>
    <property type="match status" value="2"/>
</dbReference>
<dbReference type="Pfam" id="PF00990">
    <property type="entry name" value="GGDEF"/>
    <property type="match status" value="1"/>
</dbReference>
<dbReference type="NCBIfam" id="TIGR00254">
    <property type="entry name" value="GGDEF"/>
    <property type="match status" value="1"/>
</dbReference>
<reference evidence="5 6" key="1">
    <citation type="journal article" date="2022" name="Int. J. Syst. Evol. Microbiol.">
        <title>Noviherbaspirillum aridicola sp. nov., isolated from an arid soil in Pakistan.</title>
        <authorList>
            <person name="Khan I.U."/>
            <person name="Saqib M."/>
            <person name="Amin A."/>
            <person name="Hussain F."/>
            <person name="Li L."/>
            <person name="Liu Y.H."/>
            <person name="Fang B.Z."/>
            <person name="Ahmed I."/>
            <person name="Li W.J."/>
        </authorList>
    </citation>
    <scope>NUCLEOTIDE SEQUENCE [LARGE SCALE GENOMIC DNA]</scope>
    <source>
        <strain evidence="5 6">NCCP-691</strain>
    </source>
</reference>
<dbReference type="PROSITE" id="PS50887">
    <property type="entry name" value="GGDEF"/>
    <property type="match status" value="1"/>
</dbReference>
<dbReference type="InterPro" id="IPR001633">
    <property type="entry name" value="EAL_dom"/>
</dbReference>
<dbReference type="Pfam" id="PF08447">
    <property type="entry name" value="PAS_3"/>
    <property type="match status" value="2"/>
</dbReference>
<feature type="domain" description="PAS" evidence="1">
    <location>
        <begin position="390"/>
        <end position="447"/>
    </location>
</feature>
<dbReference type="CDD" id="cd01949">
    <property type="entry name" value="GGDEF"/>
    <property type="match status" value="1"/>
</dbReference>
<feature type="domain" description="GGDEF" evidence="4">
    <location>
        <begin position="775"/>
        <end position="908"/>
    </location>
</feature>
<dbReference type="PANTHER" id="PTHR44757">
    <property type="entry name" value="DIGUANYLATE CYCLASE DGCP"/>
    <property type="match status" value="1"/>
</dbReference>
<dbReference type="PANTHER" id="PTHR44757:SF2">
    <property type="entry name" value="BIOFILM ARCHITECTURE MAINTENANCE PROTEIN MBAA"/>
    <property type="match status" value="1"/>
</dbReference>
<dbReference type="Gene3D" id="3.30.70.270">
    <property type="match status" value="1"/>
</dbReference>
<dbReference type="InterPro" id="IPR001610">
    <property type="entry name" value="PAC"/>
</dbReference>
<dbReference type="SMART" id="SM00086">
    <property type="entry name" value="PAC"/>
    <property type="match status" value="5"/>
</dbReference>
<dbReference type="SUPFAM" id="SSF141868">
    <property type="entry name" value="EAL domain-like"/>
    <property type="match status" value="1"/>
</dbReference>
<dbReference type="RefSeq" id="WP_220806653.1">
    <property type="nucleotide sequence ID" value="NZ_BPMK01000002.1"/>
</dbReference>
<dbReference type="InterPro" id="IPR043128">
    <property type="entry name" value="Rev_trsase/Diguanyl_cyclase"/>
</dbReference>
<dbReference type="SMART" id="SM00052">
    <property type="entry name" value="EAL"/>
    <property type="match status" value="1"/>
</dbReference>
<evidence type="ECO:0000259" key="3">
    <source>
        <dbReference type="PROSITE" id="PS50883"/>
    </source>
</evidence>
<dbReference type="CDD" id="cd00130">
    <property type="entry name" value="PAS"/>
    <property type="match status" value="5"/>
</dbReference>
<feature type="domain" description="PAS" evidence="1">
    <location>
        <begin position="137"/>
        <end position="207"/>
    </location>
</feature>
<feature type="domain" description="PAS" evidence="1">
    <location>
        <begin position="631"/>
        <end position="682"/>
    </location>
</feature>
<dbReference type="PROSITE" id="PS50883">
    <property type="entry name" value="EAL"/>
    <property type="match status" value="1"/>
</dbReference>
<dbReference type="SUPFAM" id="SSF55073">
    <property type="entry name" value="Nucleotide cyclase"/>
    <property type="match status" value="1"/>
</dbReference>
<evidence type="ECO:0000259" key="4">
    <source>
        <dbReference type="PROSITE" id="PS50887"/>
    </source>
</evidence>
<dbReference type="Pfam" id="PF00563">
    <property type="entry name" value="EAL"/>
    <property type="match status" value="1"/>
</dbReference>
<feature type="domain" description="PAC" evidence="2">
    <location>
        <begin position="84"/>
        <end position="136"/>
    </location>
</feature>
<accession>A0ABQ4Q076</accession>
<evidence type="ECO:0000313" key="6">
    <source>
        <dbReference type="Proteomes" id="UP000887222"/>
    </source>
</evidence>
<dbReference type="InterPro" id="IPR000700">
    <property type="entry name" value="PAS-assoc_C"/>
</dbReference>
<dbReference type="InterPro" id="IPR029787">
    <property type="entry name" value="Nucleotide_cyclase"/>
</dbReference>
<protein>
    <recommendedName>
        <fullName evidence="7">PAS domain S-box-containing protein/diguanylate cyclase (GGDEF)-like protein</fullName>
    </recommendedName>
</protein>
<feature type="domain" description="PAS" evidence="1">
    <location>
        <begin position="513"/>
        <end position="581"/>
    </location>
</feature>
<name>A0ABQ4Q076_9BURK</name>
<dbReference type="InterPro" id="IPR013655">
    <property type="entry name" value="PAS_fold_3"/>
</dbReference>
<organism evidence="5 6">
    <name type="scientific">Noviherbaspirillum aridicola</name>
    <dbReference type="NCBI Taxonomy" id="2849687"/>
    <lineage>
        <taxon>Bacteria</taxon>
        <taxon>Pseudomonadati</taxon>
        <taxon>Pseudomonadota</taxon>
        <taxon>Betaproteobacteria</taxon>
        <taxon>Burkholderiales</taxon>
        <taxon>Oxalobacteraceae</taxon>
        <taxon>Noviherbaspirillum</taxon>
    </lineage>
</organism>
<evidence type="ECO:0008006" key="7">
    <source>
        <dbReference type="Google" id="ProtNLM"/>
    </source>
</evidence>
<dbReference type="Proteomes" id="UP000887222">
    <property type="component" value="Unassembled WGS sequence"/>
</dbReference>
<feature type="domain" description="EAL" evidence="3">
    <location>
        <begin position="917"/>
        <end position="1171"/>
    </location>
</feature>
<dbReference type="SMART" id="SM00091">
    <property type="entry name" value="PAS"/>
    <property type="match status" value="6"/>
</dbReference>